<feature type="domain" description="MIF4G" evidence="5">
    <location>
        <begin position="637"/>
        <end position="840"/>
    </location>
</feature>
<dbReference type="InterPro" id="IPR039762">
    <property type="entry name" value="Nmd2/UPF2"/>
</dbReference>
<organism evidence="6 7">
    <name type="scientific">Klebsormidium nitens</name>
    <name type="common">Green alga</name>
    <name type="synonym">Ulothrix nitens</name>
    <dbReference type="NCBI Taxonomy" id="105231"/>
    <lineage>
        <taxon>Eukaryota</taxon>
        <taxon>Viridiplantae</taxon>
        <taxon>Streptophyta</taxon>
        <taxon>Klebsormidiophyceae</taxon>
        <taxon>Klebsormidiales</taxon>
        <taxon>Klebsormidiaceae</taxon>
        <taxon>Klebsormidium</taxon>
    </lineage>
</organism>
<dbReference type="EMBL" id="DF236967">
    <property type="protein sequence ID" value="GAQ78732.1"/>
    <property type="molecule type" value="Genomic_DNA"/>
</dbReference>
<dbReference type="GO" id="GO:0000184">
    <property type="term" value="P:nuclear-transcribed mRNA catabolic process, nonsense-mediated decay"/>
    <property type="evidence" value="ECO:0000318"/>
    <property type="project" value="GO_Central"/>
</dbReference>
<dbReference type="InterPro" id="IPR016024">
    <property type="entry name" value="ARM-type_fold"/>
</dbReference>
<evidence type="ECO:0000256" key="1">
    <source>
        <dbReference type="ARBA" id="ARBA00004496"/>
    </source>
</evidence>
<name>A0A1Y1HM27_KLENI</name>
<dbReference type="InterPro" id="IPR003890">
    <property type="entry name" value="MIF4G-like_typ-3"/>
</dbReference>
<dbReference type="OMA" id="DFQHHQI"/>
<reference evidence="6 7" key="1">
    <citation type="journal article" date="2014" name="Nat. Commun.">
        <title>Klebsormidium flaccidum genome reveals primary factors for plant terrestrial adaptation.</title>
        <authorList>
            <person name="Hori K."/>
            <person name="Maruyama F."/>
            <person name="Fujisawa T."/>
            <person name="Togashi T."/>
            <person name="Yamamoto N."/>
            <person name="Seo M."/>
            <person name="Sato S."/>
            <person name="Yamada T."/>
            <person name="Mori H."/>
            <person name="Tajima N."/>
            <person name="Moriyama T."/>
            <person name="Ikeuchi M."/>
            <person name="Watanabe M."/>
            <person name="Wada H."/>
            <person name="Kobayashi K."/>
            <person name="Saito M."/>
            <person name="Masuda T."/>
            <person name="Sasaki-Sekimoto Y."/>
            <person name="Mashiguchi K."/>
            <person name="Awai K."/>
            <person name="Shimojima M."/>
            <person name="Masuda S."/>
            <person name="Iwai M."/>
            <person name="Nobusawa T."/>
            <person name="Narise T."/>
            <person name="Kondo S."/>
            <person name="Saito H."/>
            <person name="Sato R."/>
            <person name="Murakawa M."/>
            <person name="Ihara Y."/>
            <person name="Oshima-Yamada Y."/>
            <person name="Ohtaka K."/>
            <person name="Satoh M."/>
            <person name="Sonobe K."/>
            <person name="Ishii M."/>
            <person name="Ohtani R."/>
            <person name="Kanamori-Sato M."/>
            <person name="Honoki R."/>
            <person name="Miyazaki D."/>
            <person name="Mochizuki H."/>
            <person name="Umetsu J."/>
            <person name="Higashi K."/>
            <person name="Shibata D."/>
            <person name="Kamiya Y."/>
            <person name="Sato N."/>
            <person name="Nakamura Y."/>
            <person name="Tabata S."/>
            <person name="Ida S."/>
            <person name="Kurokawa K."/>
            <person name="Ohta H."/>
        </authorList>
    </citation>
    <scope>NUCLEOTIDE SEQUENCE [LARGE SCALE GENOMIC DNA]</scope>
    <source>
        <strain evidence="6 7">NIES-2285</strain>
    </source>
</reference>
<dbReference type="FunFam" id="1.25.40.180:FF:000030">
    <property type="entry name" value="Regulator of nonsense transcripts UPF2"/>
    <property type="match status" value="1"/>
</dbReference>
<feature type="domain" description="MIF4G" evidence="5">
    <location>
        <begin position="434"/>
        <end position="622"/>
    </location>
</feature>
<accession>A0A1Y1HM27</accession>
<keyword evidence="2" id="KW-0963">Cytoplasm</keyword>
<keyword evidence="7" id="KW-1185">Reference proteome</keyword>
<dbReference type="Gene3D" id="4.10.80.160">
    <property type="match status" value="1"/>
</dbReference>
<feature type="region of interest" description="Disordered" evidence="4">
    <location>
        <begin position="862"/>
        <end position="977"/>
    </location>
</feature>
<dbReference type="PANTHER" id="PTHR12839">
    <property type="entry name" value="NONSENSE-MEDIATED MRNA DECAY PROTEIN 2 UP-FRAMESHIFT SUPPRESSOR 2"/>
    <property type="match status" value="1"/>
</dbReference>
<dbReference type="Pfam" id="PF04050">
    <property type="entry name" value="Upf2"/>
    <property type="match status" value="1"/>
</dbReference>
<dbReference type="STRING" id="105231.A0A1Y1HM27"/>
<feature type="compositionally biased region" description="Basic and acidic residues" evidence="4">
    <location>
        <begin position="922"/>
        <end position="939"/>
    </location>
</feature>
<feature type="region of interest" description="Disordered" evidence="4">
    <location>
        <begin position="380"/>
        <end position="423"/>
    </location>
</feature>
<evidence type="ECO:0000313" key="6">
    <source>
        <dbReference type="EMBL" id="GAQ78732.1"/>
    </source>
</evidence>
<evidence type="ECO:0000256" key="2">
    <source>
        <dbReference type="ARBA" id="ARBA00022490"/>
    </source>
</evidence>
<feature type="region of interest" description="Disordered" evidence="4">
    <location>
        <begin position="320"/>
        <end position="355"/>
    </location>
</feature>
<dbReference type="PANTHER" id="PTHR12839:SF7">
    <property type="entry name" value="REGULATOR OF NONSENSE TRANSCRIPTS 2"/>
    <property type="match status" value="1"/>
</dbReference>
<dbReference type="GO" id="GO:0005737">
    <property type="term" value="C:cytoplasm"/>
    <property type="evidence" value="ECO:0000318"/>
    <property type="project" value="GO_Central"/>
</dbReference>
<keyword evidence="3" id="KW-0175">Coiled coil</keyword>
<dbReference type="OrthoDB" id="27832at2759"/>
<feature type="compositionally biased region" description="Acidic residues" evidence="4">
    <location>
        <begin position="910"/>
        <end position="921"/>
    </location>
</feature>
<feature type="region of interest" description="Disordered" evidence="4">
    <location>
        <begin position="1114"/>
        <end position="1143"/>
    </location>
</feature>
<dbReference type="Proteomes" id="UP000054558">
    <property type="component" value="Unassembled WGS sequence"/>
</dbReference>
<dbReference type="AlphaFoldDB" id="A0A1Y1HM27"/>
<dbReference type="SUPFAM" id="SSF48371">
    <property type="entry name" value="ARM repeat"/>
    <property type="match status" value="3"/>
</dbReference>
<evidence type="ECO:0000256" key="4">
    <source>
        <dbReference type="SAM" id="MobiDB-lite"/>
    </source>
</evidence>
<gene>
    <name evidence="6" type="ORF">KFL_000180150</name>
</gene>
<evidence type="ECO:0000259" key="5">
    <source>
        <dbReference type="SMART" id="SM00543"/>
    </source>
</evidence>
<proteinExistence type="predicted"/>
<feature type="compositionally biased region" description="Gly residues" evidence="4">
    <location>
        <begin position="1117"/>
        <end position="1136"/>
    </location>
</feature>
<dbReference type="SMART" id="SM00543">
    <property type="entry name" value="MIF4G"/>
    <property type="match status" value="3"/>
</dbReference>
<dbReference type="InterPro" id="IPR007193">
    <property type="entry name" value="Upf2/Nmd2_C"/>
</dbReference>
<dbReference type="Pfam" id="PF02854">
    <property type="entry name" value="MIF4G"/>
    <property type="match status" value="2"/>
</dbReference>
<dbReference type="GO" id="GO:0035145">
    <property type="term" value="C:exon-exon junction complex"/>
    <property type="evidence" value="ECO:0000318"/>
    <property type="project" value="GO_Central"/>
</dbReference>
<dbReference type="Gene3D" id="1.25.40.180">
    <property type="match status" value="3"/>
</dbReference>
<feature type="compositionally biased region" description="Basic and acidic residues" evidence="4">
    <location>
        <begin position="381"/>
        <end position="423"/>
    </location>
</feature>
<feature type="compositionally biased region" description="Basic and acidic residues" evidence="4">
    <location>
        <begin position="15"/>
        <end position="53"/>
    </location>
</feature>
<comment type="subcellular location">
    <subcellularLocation>
        <location evidence="1">Cytoplasm</location>
    </subcellularLocation>
</comment>
<protein>
    <submittedName>
        <fullName evidence="6">Regulator of nonsense transcripts 2</fullName>
    </submittedName>
</protein>
<feature type="region of interest" description="Disordered" evidence="4">
    <location>
        <begin position="1"/>
        <end position="53"/>
    </location>
</feature>
<feature type="coiled-coil region" evidence="3">
    <location>
        <begin position="271"/>
        <end position="316"/>
    </location>
</feature>
<feature type="domain" description="MIF4G" evidence="5">
    <location>
        <begin position="63"/>
        <end position="328"/>
    </location>
</feature>
<evidence type="ECO:0000256" key="3">
    <source>
        <dbReference type="SAM" id="Coils"/>
    </source>
</evidence>
<sequence length="1143" mass="124843">MANAKDGAAPIEGTRGTDMEERDAAKRSEEAEESRRRKQVFRETNLKPERPDDSFFRSLDSSVKRNTAAIKKLRAVSEETRPSLLEELKSVNLSKYLSEAVAAIVEAKLKTADIDAAVQVCSLLHIRYKHFTPQLLEALLKIFAPPPKGAPEAEEKGARLSKRRTALRLLTELLIAGVVTDSAALVGVIKELAKPDQAKDRDAAQAAGTLLVAFLKQAKEPLRLSSNATKDTPGPFSPPVLTEAECASILGHLGTFYTAAEALLLSEHKSLRALEAENAAVMTSKGELSEETTAAYEKQRKAYEQLLRTLSSLAELLERPAPDLPEDDTTRVTSGPAASVAPAGKEPAGPEPIWDDEDMRTFYEDLPDLRAFVPAVLLGEAEPKAEEPTKSDAGEAADGDEKGSPDKKGASGEKEAPEGEDKGLKNAQDNAALEALLQRLPKAGSRDLVDQIAVEVCYLNSKGTRKKLVRALFAVPRTALELVPYYTRLAATLASVMKDVAPMLLAMLEEEFNFLLPKKDQSKIETKIRNVHFLGELAKFKLAPPSLIFTCLRAYLDDLSGSNIDAACHLLESCGRFLYRTPDTSVRMSNLLDVLMRLKNAKNLDARQSTMVDNAFFQCKPPDRPATVVKHRPPLQEYIRRLIYTQLSASTIESVLRQLRKLPWGECSGYVAKVLGRVHKLQYANIHLVASLAAGFTKFHDDLPVTLVDQILEEIRAGLEDVGGGLARHQRRVAQMRFLGELYNYRIVDSPIVFDTLYLMLNYGVGTVQEAALDPPGDVFRIRLVLTLLETCGQFFDRGAAKRRLDRFLLYFQRYLLSKAAIPLDVEFDLQDTLASLRPKLIRLPRLEMALQAVTQQEAQEATLAEEEAARGIPPGAPEKAPKGRKKTIASRIADGSVSIVEGDTKGEWGEGEESESDDGSESERGGDKEDQNEGKAASDTEEEPGAGFGGEDTEGEGDEYVRVRQRAVSAEEEAEFDKELRAMVQESVEARKFEVRKGAALELAMPINIGAQKPGETTAGPEADAPAGGKAFRLVTRRGAKQQTRELIVPASSRLAISSRKKDDAEREEKQALKRIVLDYEEARASNESDFGGGAVRTGTRVLNKGGLLFSNSGARGRGGARGGGRYVGGGGGRCGTSLCRR</sequence>
<evidence type="ECO:0000313" key="7">
    <source>
        <dbReference type="Proteomes" id="UP000054558"/>
    </source>
</evidence>
<dbReference type="GO" id="GO:0003723">
    <property type="term" value="F:RNA binding"/>
    <property type="evidence" value="ECO:0007669"/>
    <property type="project" value="InterPro"/>
</dbReference>